<reference evidence="11" key="3">
    <citation type="submission" date="2025-09" db="UniProtKB">
        <authorList>
            <consortium name="Ensembl"/>
        </authorList>
    </citation>
    <scope>IDENTIFICATION</scope>
    <source>
        <strain evidence="11">Glennie</strain>
    </source>
</reference>
<keyword evidence="8" id="KW-1015">Disulfide bond</keyword>
<evidence type="ECO:0000259" key="10">
    <source>
        <dbReference type="Pfam" id="PF02953"/>
    </source>
</evidence>
<evidence type="ECO:0000256" key="4">
    <source>
        <dbReference type="ARBA" id="ARBA00022833"/>
    </source>
</evidence>
<keyword evidence="12" id="KW-1185">Reference proteome</keyword>
<reference evidence="11 12" key="1">
    <citation type="journal article" date="2008" name="Nature">
        <title>Genome analysis of the platypus reveals unique signatures of evolution.</title>
        <authorList>
            <person name="Warren W.C."/>
            <person name="Hillier L.W."/>
            <person name="Marshall Graves J.A."/>
            <person name="Birney E."/>
            <person name="Ponting C.P."/>
            <person name="Grutzner F."/>
            <person name="Belov K."/>
            <person name="Miller W."/>
            <person name="Clarke L."/>
            <person name="Chinwalla A.T."/>
            <person name="Yang S.P."/>
            <person name="Heger A."/>
            <person name="Locke D.P."/>
            <person name="Miethke P."/>
            <person name="Waters P.D."/>
            <person name="Veyrunes F."/>
            <person name="Fulton L."/>
            <person name="Fulton B."/>
            <person name="Graves T."/>
            <person name="Wallis J."/>
            <person name="Puente X.S."/>
            <person name="Lopez-Otin C."/>
            <person name="Ordonez G.R."/>
            <person name="Eichler E.E."/>
            <person name="Chen L."/>
            <person name="Cheng Z."/>
            <person name="Deakin J.E."/>
            <person name="Alsop A."/>
            <person name="Thompson K."/>
            <person name="Kirby P."/>
            <person name="Papenfuss A.T."/>
            <person name="Wakefield M.J."/>
            <person name="Olender T."/>
            <person name="Lancet D."/>
            <person name="Huttley G.A."/>
            <person name="Smit A.F."/>
            <person name="Pask A."/>
            <person name="Temple-Smith P."/>
            <person name="Batzer M.A."/>
            <person name="Walker J.A."/>
            <person name="Konkel M.K."/>
            <person name="Harris R.S."/>
            <person name="Whittington C.M."/>
            <person name="Wong E.S."/>
            <person name="Gemmell N.J."/>
            <person name="Buschiazzo E."/>
            <person name="Vargas Jentzsch I.M."/>
            <person name="Merkel A."/>
            <person name="Schmitz J."/>
            <person name="Zemann A."/>
            <person name="Churakov G."/>
            <person name="Kriegs J.O."/>
            <person name="Brosius J."/>
            <person name="Murchison E.P."/>
            <person name="Sachidanandam R."/>
            <person name="Smith C."/>
            <person name="Hannon G.J."/>
            <person name="Tsend-Ayush E."/>
            <person name="McMillan D."/>
            <person name="Attenborough R."/>
            <person name="Rens W."/>
            <person name="Ferguson-Smith M."/>
            <person name="Lefevre C.M."/>
            <person name="Sharp J.A."/>
            <person name="Nicholas K.R."/>
            <person name="Ray D.A."/>
            <person name="Kube M."/>
            <person name="Reinhardt R."/>
            <person name="Pringle T.H."/>
            <person name="Taylor J."/>
            <person name="Jones R.C."/>
            <person name="Nixon B."/>
            <person name="Dacheux J.L."/>
            <person name="Niwa H."/>
            <person name="Sekita Y."/>
            <person name="Huang X."/>
            <person name="Stark A."/>
            <person name="Kheradpour P."/>
            <person name="Kellis M."/>
            <person name="Flicek P."/>
            <person name="Chen Y."/>
            <person name="Webber C."/>
            <person name="Hardison R."/>
            <person name="Nelson J."/>
            <person name="Hallsworth-Pepin K."/>
            <person name="Delehaunty K."/>
            <person name="Markovic C."/>
            <person name="Minx P."/>
            <person name="Feng Y."/>
            <person name="Kremitzki C."/>
            <person name="Mitreva M."/>
            <person name="Glasscock J."/>
            <person name="Wylie T."/>
            <person name="Wohldmann P."/>
            <person name="Thiru P."/>
            <person name="Nhan M.N."/>
            <person name="Pohl C.S."/>
            <person name="Smith S.M."/>
            <person name="Hou S."/>
            <person name="Nefedov M."/>
            <person name="de Jong P.J."/>
            <person name="Renfree M.B."/>
            <person name="Mardis E.R."/>
            <person name="Wilson R.K."/>
        </authorList>
    </citation>
    <scope>NUCLEOTIDE SEQUENCE [LARGE SCALE GENOMIC DNA]</scope>
    <source>
        <strain evidence="11 12">Glennie</strain>
    </source>
</reference>
<evidence type="ECO:0000256" key="7">
    <source>
        <dbReference type="ARBA" id="ARBA00023128"/>
    </source>
</evidence>
<keyword evidence="7" id="KW-0496">Mitochondrion</keyword>
<feature type="compositionally biased region" description="Low complexity" evidence="9">
    <location>
        <begin position="361"/>
        <end position="377"/>
    </location>
</feature>
<dbReference type="GeneTree" id="ENSGT01150000287158"/>
<dbReference type="GO" id="GO:0005743">
    <property type="term" value="C:mitochondrial inner membrane"/>
    <property type="evidence" value="ECO:0000318"/>
    <property type="project" value="GO_Central"/>
</dbReference>
<dbReference type="AlphaFoldDB" id="A0A6I8NY51"/>
<evidence type="ECO:0000256" key="8">
    <source>
        <dbReference type="ARBA" id="ARBA00023157"/>
    </source>
</evidence>
<accession>A0A6I8NY51</accession>
<dbReference type="SUPFAM" id="SSF144122">
    <property type="entry name" value="Tim10-like"/>
    <property type="match status" value="1"/>
</dbReference>
<comment type="subcellular location">
    <subcellularLocation>
        <location evidence="1">Mitochondrion inner membrane</location>
        <topology evidence="1">Peripheral membrane protein</topology>
    </subcellularLocation>
</comment>
<organism evidence="11 12">
    <name type="scientific">Ornithorhynchus anatinus</name>
    <name type="common">Duckbill platypus</name>
    <dbReference type="NCBI Taxonomy" id="9258"/>
    <lineage>
        <taxon>Eukaryota</taxon>
        <taxon>Metazoa</taxon>
        <taxon>Chordata</taxon>
        <taxon>Craniata</taxon>
        <taxon>Vertebrata</taxon>
        <taxon>Euteleostomi</taxon>
        <taxon>Mammalia</taxon>
        <taxon>Monotremata</taxon>
        <taxon>Ornithorhynchidae</taxon>
        <taxon>Ornithorhynchus</taxon>
    </lineage>
</organism>
<feature type="region of interest" description="Disordered" evidence="9">
    <location>
        <begin position="286"/>
        <end position="405"/>
    </location>
</feature>
<keyword evidence="3" id="KW-0479">Metal-binding</keyword>
<dbReference type="InterPro" id="IPR004217">
    <property type="entry name" value="Tim10-like"/>
</dbReference>
<keyword evidence="5" id="KW-0653">Protein transport</keyword>
<dbReference type="InterPro" id="IPR050673">
    <property type="entry name" value="Mito_inner_translocase_sub"/>
</dbReference>
<evidence type="ECO:0000256" key="5">
    <source>
        <dbReference type="ARBA" id="ARBA00022927"/>
    </source>
</evidence>
<keyword evidence="2" id="KW-0813">Transport</keyword>
<dbReference type="PANTHER" id="PTHR13172">
    <property type="entry name" value="MITOCHONDRIAL IMPORT INNER MEMBRANE TRANSLOCASE SUBUNIT TIM9B"/>
    <property type="match status" value="1"/>
</dbReference>
<dbReference type="Gene3D" id="1.10.287.810">
    <property type="entry name" value="Mitochondrial import inner membrane translocase subunit tim13 like domains"/>
    <property type="match status" value="1"/>
</dbReference>
<keyword evidence="6" id="KW-0811">Translocation</keyword>
<dbReference type="GO" id="GO:0140318">
    <property type="term" value="F:protein transporter activity"/>
    <property type="evidence" value="ECO:0000318"/>
    <property type="project" value="GO_Central"/>
</dbReference>
<reference evidence="11" key="2">
    <citation type="submission" date="2025-08" db="UniProtKB">
        <authorList>
            <consortium name="Ensembl"/>
        </authorList>
    </citation>
    <scope>IDENTIFICATION</scope>
    <source>
        <strain evidence="11">Glennie</strain>
    </source>
</reference>
<proteinExistence type="predicted"/>
<dbReference type="Pfam" id="PF02953">
    <property type="entry name" value="zf-Tim10_DDP"/>
    <property type="match status" value="1"/>
</dbReference>
<dbReference type="GO" id="GO:0046872">
    <property type="term" value="F:metal ion binding"/>
    <property type="evidence" value="ECO:0007669"/>
    <property type="project" value="UniProtKB-KW"/>
</dbReference>
<sequence length="419" mass="44695">MAAQIPESDQIKQFKEFLGTYNKLTESCFLDCVKDFTSREVKPEEVGGGETHPPFPPRRGLWAQASPGEGPREGRSFPPDPDQGLGPGERDQGGHRAPPRVPGFACPRRAPCRGYRWAPPADRDRRRPPGWGPGQPEVLDRSRRPGSAVPVASLLTHTGPRESCAVGGGRPLGPRLSFPARKKPERVVRPSLPRRPRTVRMPGSRWSEAPEDGGVSRPPASRRTWPPGGNPECPRGGWGGQTGLLSNRAVILFCFPPRSVPLPVSLDHLLGTLPAEVLEDDPADIDAVSGVSHPAERGPGRQSGTAGPAAVEPGDGGLREGFWTGGAGVPLPGPRGRPGPPGPGGRRGRGAAGPDPRPRGSRAGAGPRRPRGGTPRASQNRGGPLRETKLGLLRRGGRFYGRTRPIAWDPGRARVYPKQ</sequence>
<feature type="domain" description="Tim10-like" evidence="10">
    <location>
        <begin position="10"/>
        <end position="45"/>
    </location>
</feature>
<gene>
    <name evidence="11" type="primary">TIMM9</name>
</gene>
<dbReference type="Bgee" id="ENSOANG00000039737">
    <property type="expression patterns" value="Expressed in testis and 8 other cell types or tissues"/>
</dbReference>
<dbReference type="GO" id="GO:0015031">
    <property type="term" value="P:protein transport"/>
    <property type="evidence" value="ECO:0007669"/>
    <property type="project" value="UniProtKB-KW"/>
</dbReference>
<evidence type="ECO:0000256" key="6">
    <source>
        <dbReference type="ARBA" id="ARBA00023010"/>
    </source>
</evidence>
<feature type="compositionally biased region" description="Pro residues" evidence="9">
    <location>
        <begin position="331"/>
        <end position="343"/>
    </location>
</feature>
<evidence type="ECO:0000313" key="11">
    <source>
        <dbReference type="Ensembl" id="ENSOANP00000046305.1"/>
    </source>
</evidence>
<feature type="region of interest" description="Disordered" evidence="9">
    <location>
        <begin position="39"/>
        <end position="239"/>
    </location>
</feature>
<evidence type="ECO:0000256" key="2">
    <source>
        <dbReference type="ARBA" id="ARBA00022448"/>
    </source>
</evidence>
<dbReference type="GO" id="GO:0045039">
    <property type="term" value="P:protein insertion into mitochondrial inner membrane"/>
    <property type="evidence" value="ECO:0000318"/>
    <property type="project" value="GO_Central"/>
</dbReference>
<evidence type="ECO:0000256" key="1">
    <source>
        <dbReference type="ARBA" id="ARBA00004637"/>
    </source>
</evidence>
<dbReference type="Ensembl" id="ENSOANT00000051418.1">
    <property type="protein sequence ID" value="ENSOANP00000046305.1"/>
    <property type="gene ID" value="ENSOANG00000039737.1"/>
</dbReference>
<dbReference type="InParanoid" id="A0A6I8NY51"/>
<name>A0A6I8NY51_ORNAN</name>
<dbReference type="InterPro" id="IPR035427">
    <property type="entry name" value="Tim10-like_dom_sf"/>
</dbReference>
<dbReference type="Proteomes" id="UP000002279">
    <property type="component" value="Chromosome 14"/>
</dbReference>
<protein>
    <recommendedName>
        <fullName evidence="10">Tim10-like domain-containing protein</fullName>
    </recommendedName>
</protein>
<evidence type="ECO:0000256" key="9">
    <source>
        <dbReference type="SAM" id="MobiDB-lite"/>
    </source>
</evidence>
<evidence type="ECO:0000313" key="12">
    <source>
        <dbReference type="Proteomes" id="UP000002279"/>
    </source>
</evidence>
<evidence type="ECO:0000256" key="3">
    <source>
        <dbReference type="ARBA" id="ARBA00022723"/>
    </source>
</evidence>
<keyword evidence="4" id="KW-0862">Zinc</keyword>